<dbReference type="AlphaFoldDB" id="A0AA35T4G5"/>
<gene>
    <name evidence="2" type="ORF">GBAR_LOCUS23117</name>
</gene>
<name>A0AA35T4G5_GEOBA</name>
<dbReference type="Proteomes" id="UP001174909">
    <property type="component" value="Unassembled WGS sequence"/>
</dbReference>
<sequence length="468" mass="51088">MKGIMNDPALMEKLHEKRQELYGPVDQPNGSVSSPDPMENYEEVSFDLAGVGSASNSDEEELPPVFTRVTNMTLPPRRHNIGSEVAMMQCQPEGLKVQEYLSFQPSPSHSPQGSVTDLSNRESYTRVGAEDIPGIPPRDAERMRKGSPQLARSSISPTAHQHANPAAPPVAPRARPKRPFDRERSLSQENFHQVPPPKSHELQPRPTSSSFESPPPIPFRNTSARDSKPPRRDLNSPLPLPSEVTVPKPPPRRHQVPVVRHSSIELCCPPVPVRHPNASGASQSASELRRHSPSIPTEDDAPPIPSRGAREKAAASKNSVTSLQRPHSTPDTSSRPNPTTRIRPAHVGEIGAQAPECAWNHGAPTNHEPKSSSYRLPPQTHVTAKPRPPTKPAISARPVISTKPSLADKPVISAKPQVSTKPKVTSKPPDITNKPSSRRPPVIPRTDKTKGPRYESQANSEIPPLPPR</sequence>
<evidence type="ECO:0000256" key="1">
    <source>
        <dbReference type="SAM" id="MobiDB-lite"/>
    </source>
</evidence>
<accession>A0AA35T4G5</accession>
<evidence type="ECO:0000313" key="3">
    <source>
        <dbReference type="Proteomes" id="UP001174909"/>
    </source>
</evidence>
<feature type="region of interest" description="Disordered" evidence="1">
    <location>
        <begin position="98"/>
        <end position="468"/>
    </location>
</feature>
<feature type="compositionally biased region" description="Basic and acidic residues" evidence="1">
    <location>
        <begin position="10"/>
        <end position="20"/>
    </location>
</feature>
<dbReference type="EMBL" id="CASHTH010003197">
    <property type="protein sequence ID" value="CAI8041610.1"/>
    <property type="molecule type" value="Genomic_DNA"/>
</dbReference>
<keyword evidence="3" id="KW-1185">Reference proteome</keyword>
<organism evidence="2 3">
    <name type="scientific">Geodia barretti</name>
    <name type="common">Barrett's horny sponge</name>
    <dbReference type="NCBI Taxonomy" id="519541"/>
    <lineage>
        <taxon>Eukaryota</taxon>
        <taxon>Metazoa</taxon>
        <taxon>Porifera</taxon>
        <taxon>Demospongiae</taxon>
        <taxon>Heteroscleromorpha</taxon>
        <taxon>Tetractinellida</taxon>
        <taxon>Astrophorina</taxon>
        <taxon>Geodiidae</taxon>
        <taxon>Geodia</taxon>
    </lineage>
</organism>
<evidence type="ECO:0000313" key="2">
    <source>
        <dbReference type="EMBL" id="CAI8041610.1"/>
    </source>
</evidence>
<reference evidence="2" key="1">
    <citation type="submission" date="2023-03" db="EMBL/GenBank/DDBJ databases">
        <authorList>
            <person name="Steffen K."/>
            <person name="Cardenas P."/>
        </authorList>
    </citation>
    <scope>NUCLEOTIDE SEQUENCE</scope>
</reference>
<comment type="caution">
    <text evidence="2">The sequence shown here is derived from an EMBL/GenBank/DDBJ whole genome shotgun (WGS) entry which is preliminary data.</text>
</comment>
<protein>
    <submittedName>
        <fullName evidence="2">Uncharacterized protein</fullName>
    </submittedName>
</protein>
<feature type="compositionally biased region" description="Basic and acidic residues" evidence="1">
    <location>
        <begin position="223"/>
        <end position="234"/>
    </location>
</feature>
<feature type="compositionally biased region" description="Polar residues" evidence="1">
    <location>
        <begin position="150"/>
        <end position="161"/>
    </location>
</feature>
<proteinExistence type="predicted"/>
<feature type="compositionally biased region" description="Polar residues" evidence="1">
    <location>
        <begin position="316"/>
        <end position="340"/>
    </location>
</feature>
<feature type="compositionally biased region" description="Polar residues" evidence="1">
    <location>
        <begin position="101"/>
        <end position="118"/>
    </location>
</feature>
<feature type="region of interest" description="Disordered" evidence="1">
    <location>
        <begin position="1"/>
        <end position="39"/>
    </location>
</feature>